<dbReference type="AlphaFoldDB" id="A0A6J5YQE9"/>
<gene>
    <name evidence="3" type="ORF">UFOPK3820_00180</name>
</gene>
<name>A0A6J5YQE9_9ZZZZ</name>
<dbReference type="InterPro" id="IPR021401">
    <property type="entry name" value="DUF3040"/>
</dbReference>
<feature type="region of interest" description="Disordered" evidence="1">
    <location>
        <begin position="98"/>
        <end position="126"/>
    </location>
</feature>
<evidence type="ECO:0000256" key="1">
    <source>
        <dbReference type="SAM" id="MobiDB-lite"/>
    </source>
</evidence>
<proteinExistence type="predicted"/>
<dbReference type="EMBL" id="CAESAB010000003">
    <property type="protein sequence ID" value="CAB4331098.1"/>
    <property type="molecule type" value="Genomic_DNA"/>
</dbReference>
<organism evidence="3">
    <name type="scientific">freshwater metagenome</name>
    <dbReference type="NCBI Taxonomy" id="449393"/>
    <lineage>
        <taxon>unclassified sequences</taxon>
        <taxon>metagenomes</taxon>
        <taxon>ecological metagenomes</taxon>
    </lineage>
</organism>
<keyword evidence="2" id="KW-0472">Membrane</keyword>
<feature type="transmembrane region" description="Helical" evidence="2">
    <location>
        <begin position="47"/>
        <end position="67"/>
    </location>
</feature>
<keyword evidence="2" id="KW-1133">Transmembrane helix</keyword>
<sequence length="126" mass="13506">MFYSVFMALSDRERRLLDEMEAALATDDPRLESRLAGSTISATKPRLLLGGALVALGIAVIFAGLIAKNTPVGVLGFLFALSGVLTLARSIGAIAAGAGKSGNRSKASRTSFSDRMQERWDRRNFE</sequence>
<evidence type="ECO:0000313" key="3">
    <source>
        <dbReference type="EMBL" id="CAB4331098.1"/>
    </source>
</evidence>
<dbReference type="Pfam" id="PF11239">
    <property type="entry name" value="DUF3040"/>
    <property type="match status" value="1"/>
</dbReference>
<keyword evidence="2" id="KW-0812">Transmembrane</keyword>
<feature type="transmembrane region" description="Helical" evidence="2">
    <location>
        <begin position="73"/>
        <end position="99"/>
    </location>
</feature>
<protein>
    <submittedName>
        <fullName evidence="3">Unannotated protein</fullName>
    </submittedName>
</protein>
<feature type="compositionally biased region" description="Polar residues" evidence="1">
    <location>
        <begin position="104"/>
        <end position="114"/>
    </location>
</feature>
<reference evidence="3" key="1">
    <citation type="submission" date="2020-05" db="EMBL/GenBank/DDBJ databases">
        <authorList>
            <person name="Chiriac C."/>
            <person name="Salcher M."/>
            <person name="Ghai R."/>
            <person name="Kavagutti S V."/>
        </authorList>
    </citation>
    <scope>NUCLEOTIDE SEQUENCE</scope>
</reference>
<accession>A0A6J5YQE9</accession>
<evidence type="ECO:0000256" key="2">
    <source>
        <dbReference type="SAM" id="Phobius"/>
    </source>
</evidence>
<feature type="compositionally biased region" description="Basic and acidic residues" evidence="1">
    <location>
        <begin position="115"/>
        <end position="126"/>
    </location>
</feature>